<dbReference type="Proteomes" id="UP000070444">
    <property type="component" value="Unassembled WGS sequence"/>
</dbReference>
<accession>A0A137P5J4</accession>
<name>A0A137P5J4_CONC2</name>
<protein>
    <submittedName>
        <fullName evidence="1">Uncharacterized protein</fullName>
    </submittedName>
</protein>
<evidence type="ECO:0000313" key="1">
    <source>
        <dbReference type="EMBL" id="KXN70267.1"/>
    </source>
</evidence>
<organism evidence="1 2">
    <name type="scientific">Conidiobolus coronatus (strain ATCC 28846 / CBS 209.66 / NRRL 28638)</name>
    <name type="common">Delacroixia coronata</name>
    <dbReference type="NCBI Taxonomy" id="796925"/>
    <lineage>
        <taxon>Eukaryota</taxon>
        <taxon>Fungi</taxon>
        <taxon>Fungi incertae sedis</taxon>
        <taxon>Zoopagomycota</taxon>
        <taxon>Entomophthoromycotina</taxon>
        <taxon>Entomophthoromycetes</taxon>
        <taxon>Entomophthorales</taxon>
        <taxon>Ancylistaceae</taxon>
        <taxon>Conidiobolus</taxon>
    </lineage>
</organism>
<evidence type="ECO:0000313" key="2">
    <source>
        <dbReference type="Proteomes" id="UP000070444"/>
    </source>
</evidence>
<reference evidence="1 2" key="1">
    <citation type="journal article" date="2015" name="Genome Biol. Evol.">
        <title>Phylogenomic analyses indicate that early fungi evolved digesting cell walls of algal ancestors of land plants.</title>
        <authorList>
            <person name="Chang Y."/>
            <person name="Wang S."/>
            <person name="Sekimoto S."/>
            <person name="Aerts A.L."/>
            <person name="Choi C."/>
            <person name="Clum A."/>
            <person name="LaButti K.M."/>
            <person name="Lindquist E.A."/>
            <person name="Yee Ngan C."/>
            <person name="Ohm R.A."/>
            <person name="Salamov A.A."/>
            <person name="Grigoriev I.V."/>
            <person name="Spatafora J.W."/>
            <person name="Berbee M.L."/>
        </authorList>
    </citation>
    <scope>NUCLEOTIDE SEQUENCE [LARGE SCALE GENOMIC DNA]</scope>
    <source>
        <strain evidence="1 2">NRRL 28638</strain>
    </source>
</reference>
<proteinExistence type="predicted"/>
<dbReference type="EMBL" id="KQ964507">
    <property type="protein sequence ID" value="KXN70267.1"/>
    <property type="molecule type" value="Genomic_DNA"/>
</dbReference>
<sequence length="250" mass="27827">MAHSITISRYSDASNATSAVSTPTRELNNFSLQKPRSLELEENNSPFHYDHPLCSISISLIQNLNEPQQAIITGIPEWINQNILTIQFDIHHPNGQTSQAALHYHLVNSQLNLVQYLPQSQPLLTPIQTPVPNKMMAHQQQSLLAVQGVPCLHHFTQSTNGPVPTHHYQYNLPSNLVLSVQVVAKVTSVSAPSSPQCSTYSTPSSPQLYNNHQFASSNYQFPPLSYTHQQYHSIHTPTSVGGGFSSPYYY</sequence>
<dbReference type="AlphaFoldDB" id="A0A137P5J4"/>
<keyword evidence="2" id="KW-1185">Reference proteome</keyword>
<gene>
    <name evidence="1" type="ORF">CONCODRAFT_78940</name>
</gene>